<dbReference type="RefSeq" id="WP_132032201.1">
    <property type="nucleotide sequence ID" value="NZ_SMAI01000008.1"/>
</dbReference>
<proteinExistence type="predicted"/>
<protein>
    <submittedName>
        <fullName evidence="2">Uncharacterized protein</fullName>
    </submittedName>
</protein>
<evidence type="ECO:0000313" key="2">
    <source>
        <dbReference type="EMBL" id="TCT03920.1"/>
    </source>
</evidence>
<feature type="compositionally biased region" description="Polar residues" evidence="1">
    <location>
        <begin position="84"/>
        <end position="93"/>
    </location>
</feature>
<feature type="compositionally biased region" description="Basic and acidic residues" evidence="1">
    <location>
        <begin position="37"/>
        <end position="57"/>
    </location>
</feature>
<dbReference type="EMBL" id="SMAI01000008">
    <property type="protein sequence ID" value="TCT03920.1"/>
    <property type="molecule type" value="Genomic_DNA"/>
</dbReference>
<sequence length="93" mass="10674">MPTTREADEAKRREDWNQLSSPHGYDQPEFGPALAPRDYKRPRPGADDERRRLRDADAAMQGGAARPNEVQNNEKWDDEDDEGSTSASRLYRE</sequence>
<accession>A0A4R3LTM8</accession>
<feature type="region of interest" description="Disordered" evidence="1">
    <location>
        <begin position="1"/>
        <end position="93"/>
    </location>
</feature>
<dbReference type="AlphaFoldDB" id="A0A4R3LTM8"/>
<feature type="compositionally biased region" description="Basic and acidic residues" evidence="1">
    <location>
        <begin position="1"/>
        <end position="16"/>
    </location>
</feature>
<comment type="caution">
    <text evidence="2">The sequence shown here is derived from an EMBL/GenBank/DDBJ whole genome shotgun (WGS) entry which is preliminary data.</text>
</comment>
<keyword evidence="3" id="KW-1185">Reference proteome</keyword>
<name>A0A4R3LTM8_9HYPH</name>
<evidence type="ECO:0000256" key="1">
    <source>
        <dbReference type="SAM" id="MobiDB-lite"/>
    </source>
</evidence>
<reference evidence="2 3" key="1">
    <citation type="submission" date="2019-03" db="EMBL/GenBank/DDBJ databases">
        <title>Genomic Encyclopedia of Type Strains, Phase IV (KMG-IV): sequencing the most valuable type-strain genomes for metagenomic binning, comparative biology and taxonomic classification.</title>
        <authorList>
            <person name="Goeker M."/>
        </authorList>
    </citation>
    <scope>NUCLEOTIDE SEQUENCE [LARGE SCALE GENOMIC DNA]</scope>
    <source>
        <strain evidence="2 3">DSM 9035</strain>
    </source>
</reference>
<organism evidence="2 3">
    <name type="scientific">Aquabacter spiritensis</name>
    <dbReference type="NCBI Taxonomy" id="933073"/>
    <lineage>
        <taxon>Bacteria</taxon>
        <taxon>Pseudomonadati</taxon>
        <taxon>Pseudomonadota</taxon>
        <taxon>Alphaproteobacteria</taxon>
        <taxon>Hyphomicrobiales</taxon>
        <taxon>Xanthobacteraceae</taxon>
        <taxon>Aquabacter</taxon>
    </lineage>
</organism>
<evidence type="ECO:0000313" key="3">
    <source>
        <dbReference type="Proteomes" id="UP000294664"/>
    </source>
</evidence>
<gene>
    <name evidence="2" type="ORF">EDC64_10886</name>
</gene>
<dbReference type="Proteomes" id="UP000294664">
    <property type="component" value="Unassembled WGS sequence"/>
</dbReference>